<accession>A0AAN5I419</accession>
<dbReference type="Pfam" id="PF24888">
    <property type="entry name" value="DUF7741"/>
    <property type="match status" value="1"/>
</dbReference>
<proteinExistence type="predicted"/>
<evidence type="ECO:0000313" key="4">
    <source>
        <dbReference type="Proteomes" id="UP001328107"/>
    </source>
</evidence>
<keyword evidence="4" id="KW-1185">Reference proteome</keyword>
<name>A0AAN5I419_9BILA</name>
<reference evidence="4" key="1">
    <citation type="submission" date="2022-10" db="EMBL/GenBank/DDBJ databases">
        <title>Genome assembly of Pristionchus species.</title>
        <authorList>
            <person name="Yoshida K."/>
            <person name="Sommer R.J."/>
        </authorList>
    </citation>
    <scope>NUCLEOTIDE SEQUENCE [LARGE SCALE GENOMIC DNA]</scope>
    <source>
        <strain evidence="4">RS5460</strain>
    </source>
</reference>
<dbReference type="AlphaFoldDB" id="A0AAN5I419"/>
<evidence type="ECO:0000313" key="3">
    <source>
        <dbReference type="EMBL" id="GMR50849.1"/>
    </source>
</evidence>
<feature type="signal peptide" evidence="1">
    <location>
        <begin position="1"/>
        <end position="15"/>
    </location>
</feature>
<evidence type="ECO:0000259" key="2">
    <source>
        <dbReference type="Pfam" id="PF24888"/>
    </source>
</evidence>
<feature type="non-terminal residue" evidence="3">
    <location>
        <position position="1"/>
    </location>
</feature>
<comment type="caution">
    <text evidence="3">The sequence shown here is derived from an EMBL/GenBank/DDBJ whole genome shotgun (WGS) entry which is preliminary data.</text>
</comment>
<gene>
    <name evidence="3" type="ORF">PMAYCL1PPCAC_21044</name>
</gene>
<feature type="chain" id="PRO_5042867219" description="DUF7741 domain-containing protein" evidence="1">
    <location>
        <begin position="16"/>
        <end position="280"/>
    </location>
</feature>
<organism evidence="3 4">
    <name type="scientific">Pristionchus mayeri</name>
    <dbReference type="NCBI Taxonomy" id="1317129"/>
    <lineage>
        <taxon>Eukaryota</taxon>
        <taxon>Metazoa</taxon>
        <taxon>Ecdysozoa</taxon>
        <taxon>Nematoda</taxon>
        <taxon>Chromadorea</taxon>
        <taxon>Rhabditida</taxon>
        <taxon>Rhabditina</taxon>
        <taxon>Diplogasteromorpha</taxon>
        <taxon>Diplogasteroidea</taxon>
        <taxon>Neodiplogasteridae</taxon>
        <taxon>Pristionchus</taxon>
    </lineage>
</organism>
<sequence>ILGLLLLAKCHSAHSSSICYTCSASSSILGTTCSNDRLTVCENSCEFSVTGNGSWTAGCSSISITASSATPACSFDATTRKTSCFCHADFCNDFDKIVDNLLDVWGKSFVAIPMFFPSSMTLECFQCGQVNLTGVGLVVVPCDAMHTCHGDYCVTKRGENPHSYCGTAWDGIPSVSCTKIPNEPEICICRESFCNPVLDPVQATEPLAATSITGDTIKTFMDTISATHPKCKNGRFNPNPQAVSMGEKLKNIISNAFNAVNIGWFREGIDDHICNYSYPS</sequence>
<keyword evidence="1" id="KW-0732">Signal</keyword>
<protein>
    <recommendedName>
        <fullName evidence="2">DUF7741 domain-containing protein</fullName>
    </recommendedName>
</protein>
<dbReference type="EMBL" id="BTRK01000004">
    <property type="protein sequence ID" value="GMR50849.1"/>
    <property type="molecule type" value="Genomic_DNA"/>
</dbReference>
<dbReference type="InterPro" id="IPR056643">
    <property type="entry name" value="DUF7741"/>
</dbReference>
<dbReference type="Proteomes" id="UP001328107">
    <property type="component" value="Unassembled WGS sequence"/>
</dbReference>
<feature type="domain" description="DUF7741" evidence="2">
    <location>
        <begin position="121"/>
        <end position="197"/>
    </location>
</feature>
<evidence type="ECO:0000256" key="1">
    <source>
        <dbReference type="SAM" id="SignalP"/>
    </source>
</evidence>